<dbReference type="InterPro" id="IPR050570">
    <property type="entry name" value="Cell_wall_metabolism_enzyme"/>
</dbReference>
<dbReference type="Pfam" id="PF07501">
    <property type="entry name" value="G5"/>
    <property type="match status" value="1"/>
</dbReference>
<accession>A0A6V8SLW2</accession>
<reference evidence="3 4" key="1">
    <citation type="submission" date="2020-07" db="EMBL/GenBank/DDBJ databases">
        <title>A new beta-1,3-glucan-decomposing anaerobic bacterium isolated from anoxic soil subjected to biological soil disinfestation.</title>
        <authorList>
            <person name="Ueki A."/>
            <person name="Tonouchi A."/>
        </authorList>
    </citation>
    <scope>NUCLEOTIDE SEQUENCE [LARGE SCALE GENOMIC DNA]</scope>
    <source>
        <strain evidence="3 4">TW1</strain>
    </source>
</reference>
<keyword evidence="4" id="KW-1185">Reference proteome</keyword>
<dbReference type="Pfam" id="PF01551">
    <property type="entry name" value="Peptidase_M23"/>
    <property type="match status" value="1"/>
</dbReference>
<keyword evidence="1" id="KW-0732">Signal</keyword>
<comment type="caution">
    <text evidence="3">The sequence shown here is derived from an EMBL/GenBank/DDBJ whole genome shotgun (WGS) entry which is preliminary data.</text>
</comment>
<dbReference type="PROSITE" id="PS51109">
    <property type="entry name" value="G5"/>
    <property type="match status" value="1"/>
</dbReference>
<gene>
    <name evidence="3" type="ORF">bsdtw1_04424</name>
</gene>
<dbReference type="AlphaFoldDB" id="A0A6V8SLW2"/>
<dbReference type="GO" id="GO:0004222">
    <property type="term" value="F:metalloendopeptidase activity"/>
    <property type="evidence" value="ECO:0007669"/>
    <property type="project" value="TreeGrafter"/>
</dbReference>
<protein>
    <recommendedName>
        <fullName evidence="2">G5 domain-containing protein</fullName>
    </recommendedName>
</protein>
<evidence type="ECO:0000313" key="4">
    <source>
        <dbReference type="Proteomes" id="UP000580568"/>
    </source>
</evidence>
<evidence type="ECO:0000259" key="2">
    <source>
        <dbReference type="PROSITE" id="PS51109"/>
    </source>
</evidence>
<dbReference type="SMART" id="SM01208">
    <property type="entry name" value="G5"/>
    <property type="match status" value="1"/>
</dbReference>
<dbReference type="Gene3D" id="2.20.230.10">
    <property type="entry name" value="Resuscitation-promoting factor rpfb"/>
    <property type="match status" value="1"/>
</dbReference>
<sequence>MGSRDIKLFLIKAIILLAVPSAIYINVLNKIDYYCFYENGVYIACVNDKEEAKEAFNQVKGDINKRFGTTIEKSNNISFKKSSGNVVSEYTLNELKENIVKNLNLNITAFRFVIGKNNIGYIANKEEGKQILEKVADRYIDIGKIDKSDIVSVSIDTNSEYIEEKTSVSNVLPTDEVVNKIIETDKDSEEPLVKVEVKTKDKTMIDVEPATIINSSEDLFIGESKVDKGTNGKNEVEEESTYINGKKINTEKISEKIVVKPIDTVIHTGIKNPIPSGIAFLSKPSRGSISSNFGARWGEVHHGIDIASNVGDPIGAALDGTVKETSYNSVYGNMIVVDHGGGIETIYGHCSKVLVKPGQKIKRGDIIGKVGTTGRSTGPHLHFELRVNGTAINPNKYIK</sequence>
<name>A0A6V8SLW2_9CLOT</name>
<dbReference type="RefSeq" id="WP_183279539.1">
    <property type="nucleotide sequence ID" value="NZ_BLZR01000001.1"/>
</dbReference>
<dbReference type="Gene3D" id="2.70.70.10">
    <property type="entry name" value="Glucose Permease (Domain IIA)"/>
    <property type="match status" value="1"/>
</dbReference>
<dbReference type="PANTHER" id="PTHR21666:SF270">
    <property type="entry name" value="MUREIN HYDROLASE ACTIVATOR ENVC"/>
    <property type="match status" value="1"/>
</dbReference>
<dbReference type="InterPro" id="IPR016047">
    <property type="entry name" value="M23ase_b-sheet_dom"/>
</dbReference>
<evidence type="ECO:0000256" key="1">
    <source>
        <dbReference type="ARBA" id="ARBA00022729"/>
    </source>
</evidence>
<evidence type="ECO:0000313" key="3">
    <source>
        <dbReference type="EMBL" id="GFP78229.1"/>
    </source>
</evidence>
<dbReference type="Proteomes" id="UP000580568">
    <property type="component" value="Unassembled WGS sequence"/>
</dbReference>
<dbReference type="PANTHER" id="PTHR21666">
    <property type="entry name" value="PEPTIDASE-RELATED"/>
    <property type="match status" value="1"/>
</dbReference>
<organism evidence="3 4">
    <name type="scientific">Clostridium fungisolvens</name>
    <dbReference type="NCBI Taxonomy" id="1604897"/>
    <lineage>
        <taxon>Bacteria</taxon>
        <taxon>Bacillati</taxon>
        <taxon>Bacillota</taxon>
        <taxon>Clostridia</taxon>
        <taxon>Eubacteriales</taxon>
        <taxon>Clostridiaceae</taxon>
        <taxon>Clostridium</taxon>
    </lineage>
</organism>
<dbReference type="InterPro" id="IPR011098">
    <property type="entry name" value="G5_dom"/>
</dbReference>
<dbReference type="CDD" id="cd12797">
    <property type="entry name" value="M23_peptidase"/>
    <property type="match status" value="1"/>
</dbReference>
<dbReference type="SUPFAM" id="SSF51261">
    <property type="entry name" value="Duplicated hybrid motif"/>
    <property type="match status" value="1"/>
</dbReference>
<dbReference type="InterPro" id="IPR011055">
    <property type="entry name" value="Dup_hybrid_motif"/>
</dbReference>
<dbReference type="EMBL" id="BLZR01000001">
    <property type="protein sequence ID" value="GFP78229.1"/>
    <property type="molecule type" value="Genomic_DNA"/>
</dbReference>
<proteinExistence type="predicted"/>
<feature type="domain" description="G5" evidence="2">
    <location>
        <begin position="190"/>
        <end position="272"/>
    </location>
</feature>